<feature type="transmembrane region" description="Helical" evidence="1">
    <location>
        <begin position="372"/>
        <end position="393"/>
    </location>
</feature>
<proteinExistence type="predicted"/>
<comment type="caution">
    <text evidence="2">The sequence shown here is derived from an EMBL/GenBank/DDBJ whole genome shotgun (WGS) entry which is preliminary data.</text>
</comment>
<feature type="transmembrane region" description="Helical" evidence="1">
    <location>
        <begin position="261"/>
        <end position="282"/>
    </location>
</feature>
<sequence length="555" mass="66207">MRHIIHYINSFIKKPNWTLLLFVGIFLVFFTNTLYVMYPDEFVNILAGKFINMGKVPYRDFFDHHLAGAWYLAAILQWFSFGSYVLFRFWWGAFAFLCLLGTARYIKKRKSSAYPYFLAYFTVYPFITVYYWTHLFLADSLAFLFFSIIFWLLMVETFEKDTNEKFIYKLSFVNFLFVFSSLTFIYIAIPFYVWMLYLLVGKQFNWAKVFKLVGISMVPYVLYGLYLLVSNSWREFYISNFVYNTTLYISIPNFVKGPHFNPIKFALTLIFNFYESYIPLLVRIKEFNLFFPVDLTLALGSFLLLLFMFFENKIAFFLFFIILSFSAPRSNLMKIGETDYQSGMFIALGMISALMVFWRYKFVIFKEEYLGFFKKLLVSLLLFYFVFGLLFLIKNTYDKFYLRHTQKMPGIYNVAYSASFIDEITEKGDYFWVGPYEPNEAFFVKKAMLPGKFPTLLPQFRESEYFRSEFLKQFEINPPKIIIYKHEASIFMTPAMEFGKFFVDWMKGRYTSIEEMPGVQVQNSPTSFNLKTDLYLLNSDKTNLLQRLREKGYIK</sequence>
<feature type="transmembrane region" description="Helical" evidence="1">
    <location>
        <begin position="138"/>
        <end position="158"/>
    </location>
</feature>
<evidence type="ECO:0008006" key="4">
    <source>
        <dbReference type="Google" id="ProtNLM"/>
    </source>
</evidence>
<dbReference type="AlphaFoldDB" id="A0A2M7QBE3"/>
<evidence type="ECO:0000313" key="3">
    <source>
        <dbReference type="Proteomes" id="UP000230108"/>
    </source>
</evidence>
<evidence type="ECO:0000256" key="1">
    <source>
        <dbReference type="SAM" id="Phobius"/>
    </source>
</evidence>
<feature type="transmembrane region" description="Helical" evidence="1">
    <location>
        <begin position="113"/>
        <end position="132"/>
    </location>
</feature>
<feature type="transmembrane region" description="Helical" evidence="1">
    <location>
        <begin position="314"/>
        <end position="332"/>
    </location>
</feature>
<protein>
    <recommendedName>
        <fullName evidence="4">Glycosyltransferase RgtA/B/C/D-like domain-containing protein</fullName>
    </recommendedName>
</protein>
<feature type="transmembrane region" description="Helical" evidence="1">
    <location>
        <begin position="170"/>
        <end position="197"/>
    </location>
</feature>
<feature type="transmembrane region" description="Helical" evidence="1">
    <location>
        <begin position="20"/>
        <end position="38"/>
    </location>
</feature>
<accession>A0A2M7QBE3</accession>
<gene>
    <name evidence="2" type="ORF">COY90_05380</name>
</gene>
<feature type="transmembrane region" description="Helical" evidence="1">
    <location>
        <begin position="209"/>
        <end position="229"/>
    </location>
</feature>
<organism evidence="2 3">
    <name type="scientific">Candidatus Roizmanbacteria bacterium CG_4_10_14_0_8_um_filter_39_9</name>
    <dbReference type="NCBI Taxonomy" id="1974829"/>
    <lineage>
        <taxon>Bacteria</taxon>
        <taxon>Candidatus Roizmaniibacteriota</taxon>
    </lineage>
</organism>
<keyword evidence="1" id="KW-0812">Transmembrane</keyword>
<dbReference type="Proteomes" id="UP000230108">
    <property type="component" value="Unassembled WGS sequence"/>
</dbReference>
<keyword evidence="1" id="KW-1133">Transmembrane helix</keyword>
<feature type="transmembrane region" description="Helical" evidence="1">
    <location>
        <begin position="236"/>
        <end position="255"/>
    </location>
</feature>
<feature type="transmembrane region" description="Helical" evidence="1">
    <location>
        <begin position="344"/>
        <end position="360"/>
    </location>
</feature>
<dbReference type="EMBL" id="PFLF01000114">
    <property type="protein sequence ID" value="PIY68531.1"/>
    <property type="molecule type" value="Genomic_DNA"/>
</dbReference>
<reference evidence="3" key="1">
    <citation type="submission" date="2017-09" db="EMBL/GenBank/DDBJ databases">
        <title>Depth-based differentiation of microbial function through sediment-hosted aquifers and enrichment of novel symbionts in the deep terrestrial subsurface.</title>
        <authorList>
            <person name="Probst A.J."/>
            <person name="Ladd B."/>
            <person name="Jarett J.K."/>
            <person name="Geller-Mcgrath D.E."/>
            <person name="Sieber C.M.K."/>
            <person name="Emerson J.B."/>
            <person name="Anantharaman K."/>
            <person name="Thomas B.C."/>
            <person name="Malmstrom R."/>
            <person name="Stieglmeier M."/>
            <person name="Klingl A."/>
            <person name="Woyke T."/>
            <person name="Ryan C.M."/>
            <person name="Banfield J.F."/>
        </authorList>
    </citation>
    <scope>NUCLEOTIDE SEQUENCE [LARGE SCALE GENOMIC DNA]</scope>
</reference>
<name>A0A2M7QBE3_9BACT</name>
<evidence type="ECO:0000313" key="2">
    <source>
        <dbReference type="EMBL" id="PIY68531.1"/>
    </source>
</evidence>
<keyword evidence="1" id="KW-0472">Membrane</keyword>